<keyword evidence="4" id="KW-1185">Reference proteome</keyword>
<dbReference type="SUPFAM" id="SSF53807">
    <property type="entry name" value="Helical backbone' metal receptor"/>
    <property type="match status" value="1"/>
</dbReference>
<gene>
    <name evidence="2" type="ORF">C1876_15530</name>
    <name evidence="3" type="ORF">DMP09_08750</name>
</gene>
<sequence length="402" mass="42336">MARLSVYLPPFAGDYAGACSVLFGLDCLVIVIDAGCCTRNYVEYDEIRWARRRKSTFSAQLRTMDAVLGDDARIIEQTLEAADALRPSCIALVGTPVPAIVGMDLAGMAREIEATCGVPAMGLPTTGFESYEQGASLALATLCRRFAAAGEGAPARSVGARVRVNLLGALPQDFIADDALAQLESALVESGVELVLSTAGDYALEDVRAAATADASLAVSWSGLAAGRLLERRFGVPLLATCPMGAGGADDVARALRALREGGVSDVEATAASETSGDQVLLVGDQVAMNSLRFALRRRLARRGVQRFMRVASFFALDPALSEPGDLALDGEAALVRFAEEHPRLACAVDPLMCRVPGIGEGPLLEVVHGAVSSTLFADRALGYTQEAFEEALETFVDRMCS</sequence>
<reference evidence="2 4" key="1">
    <citation type="journal article" date="2018" name="Elife">
        <title>Discovery and characterization of a prevalent human gut bacterial enzyme sufficient for the inactivation of a family of plant toxins.</title>
        <authorList>
            <person name="Koppel N."/>
            <person name="Bisanz J.E."/>
            <person name="Pandelia M.E."/>
            <person name="Turnbaugh P.J."/>
            <person name="Balskus E.P."/>
        </authorList>
    </citation>
    <scope>NUCLEOTIDE SEQUENCE [LARGE SCALE GENOMIC DNA]</scope>
    <source>
        <strain evidence="2 4">DSM 16107</strain>
    </source>
</reference>
<reference evidence="5" key="2">
    <citation type="submission" date="2018-05" db="EMBL/GenBank/DDBJ databases">
        <title>Genome Sequencing of selected type strains of the family Eggerthellaceae.</title>
        <authorList>
            <person name="Danylec N."/>
            <person name="Stoll D.A."/>
            <person name="Doetsch A."/>
            <person name="Huch M."/>
        </authorList>
    </citation>
    <scope>NUCLEOTIDE SEQUENCE [LARGE SCALE GENOMIC DNA]</scope>
    <source>
        <strain evidence="5">DSM 16107</strain>
    </source>
</reference>
<dbReference type="EMBL" id="PPTT01000036">
    <property type="protein sequence ID" value="RDB65493.1"/>
    <property type="molecule type" value="Genomic_DNA"/>
</dbReference>
<dbReference type="InterPro" id="IPR049939">
    <property type="entry name" value="NifE-like"/>
</dbReference>
<feature type="domain" description="Nitrogenase/oxidoreductase component 1" evidence="1">
    <location>
        <begin position="15"/>
        <end position="261"/>
    </location>
</feature>
<protein>
    <recommendedName>
        <fullName evidence="1">Nitrogenase/oxidoreductase component 1 domain-containing protein</fullName>
    </recommendedName>
</protein>
<dbReference type="Proteomes" id="UP000270112">
    <property type="component" value="Unassembled WGS sequence"/>
</dbReference>
<proteinExistence type="predicted"/>
<evidence type="ECO:0000313" key="2">
    <source>
        <dbReference type="EMBL" id="RDB65493.1"/>
    </source>
</evidence>
<evidence type="ECO:0000313" key="4">
    <source>
        <dbReference type="Proteomes" id="UP000253817"/>
    </source>
</evidence>
<dbReference type="Gene3D" id="3.40.50.1980">
    <property type="entry name" value="Nitrogenase molybdenum iron protein domain"/>
    <property type="match status" value="2"/>
</dbReference>
<dbReference type="RefSeq" id="WP_114547633.1">
    <property type="nucleotide sequence ID" value="NZ_PPTT01000036.1"/>
</dbReference>
<reference evidence="3" key="3">
    <citation type="journal article" date="2019" name="Microbiol. Resour. Announc.">
        <title>Draft Genome Sequences of Type Strains of Gordonibacter faecihominis, Paraeggerthella hongkongensis, Parvibacter caecicola,Slackia equolifaciens, Slackia faecicanis, and Slackia isoflavoniconvertens.</title>
        <authorList>
            <person name="Danylec N."/>
            <person name="Stoll D.A."/>
            <person name="Dotsch A."/>
            <person name="Huch M."/>
        </authorList>
    </citation>
    <scope>NUCLEOTIDE SEQUENCE</scope>
    <source>
        <strain evidence="3">DSM 16107</strain>
    </source>
</reference>
<evidence type="ECO:0000313" key="5">
    <source>
        <dbReference type="Proteomes" id="UP000270112"/>
    </source>
</evidence>
<evidence type="ECO:0000313" key="3">
    <source>
        <dbReference type="EMBL" id="RNM41616.1"/>
    </source>
</evidence>
<accession>A0A3N0IY22</accession>
<dbReference type="PANTHER" id="PTHR42956:SF1">
    <property type="entry name" value="NITROGENASE IRON-MOLYBDENUM COFACTOR BIOSYNTHESIS PROTEIN NIFE"/>
    <property type="match status" value="1"/>
</dbReference>
<dbReference type="Pfam" id="PF00148">
    <property type="entry name" value="Oxidored_nitro"/>
    <property type="match status" value="1"/>
</dbReference>
<dbReference type="InterPro" id="IPR000510">
    <property type="entry name" value="Nase/OxRdtase_comp1"/>
</dbReference>
<organism evidence="3 5">
    <name type="scientific">Eggerthella sinensis</name>
    <dbReference type="NCBI Taxonomy" id="242230"/>
    <lineage>
        <taxon>Bacteria</taxon>
        <taxon>Bacillati</taxon>
        <taxon>Actinomycetota</taxon>
        <taxon>Coriobacteriia</taxon>
        <taxon>Eggerthellales</taxon>
        <taxon>Eggerthellaceae</taxon>
        <taxon>Eggerthella</taxon>
    </lineage>
</organism>
<dbReference type="Proteomes" id="UP000253817">
    <property type="component" value="Unassembled WGS sequence"/>
</dbReference>
<comment type="caution">
    <text evidence="3">The sequence shown here is derived from an EMBL/GenBank/DDBJ whole genome shotgun (WGS) entry which is preliminary data.</text>
</comment>
<evidence type="ECO:0000259" key="1">
    <source>
        <dbReference type="Pfam" id="PF00148"/>
    </source>
</evidence>
<dbReference type="PANTHER" id="PTHR42956">
    <property type="entry name" value="NITROGENASE IRON-MOLYBDENUM COFACTOR BIOSYNTHESIS PROTEIN NIFE"/>
    <property type="match status" value="1"/>
</dbReference>
<name>A0A3N0IY22_9ACTN</name>
<dbReference type="GO" id="GO:0016491">
    <property type="term" value="F:oxidoreductase activity"/>
    <property type="evidence" value="ECO:0007669"/>
    <property type="project" value="InterPro"/>
</dbReference>
<dbReference type="AlphaFoldDB" id="A0A3N0IY22"/>
<dbReference type="OrthoDB" id="3199475at2"/>
<dbReference type="EMBL" id="QICC01000031">
    <property type="protein sequence ID" value="RNM41616.1"/>
    <property type="molecule type" value="Genomic_DNA"/>
</dbReference>